<organism evidence="3 4">
    <name type="scientific">Sulfuriroseicoccus oceanibius</name>
    <dbReference type="NCBI Taxonomy" id="2707525"/>
    <lineage>
        <taxon>Bacteria</taxon>
        <taxon>Pseudomonadati</taxon>
        <taxon>Verrucomicrobiota</taxon>
        <taxon>Verrucomicrobiia</taxon>
        <taxon>Verrucomicrobiales</taxon>
        <taxon>Verrucomicrobiaceae</taxon>
        <taxon>Sulfuriroseicoccus</taxon>
    </lineage>
</organism>
<keyword evidence="1" id="KW-0812">Transmembrane</keyword>
<sequence>MDIFFLSTLLADADLSPMHRPLFGIESVTITGWKLVGYVGTILFAGRWLVQLWASKRSKQVTMPRMFWYMSIVGSLMALSYFIFGKNDSVGILQNSFPFTVACYNLYLDISHKRRSMDEDA</sequence>
<name>A0A7T7F1E2_9BACT</name>
<accession>A0A7T7F1E2</accession>
<dbReference type="GO" id="GO:0009245">
    <property type="term" value="P:lipid A biosynthetic process"/>
    <property type="evidence" value="ECO:0007669"/>
    <property type="project" value="InterPro"/>
</dbReference>
<feature type="transmembrane region" description="Helical" evidence="1">
    <location>
        <begin position="90"/>
        <end position="108"/>
    </location>
</feature>
<evidence type="ECO:0000313" key="3">
    <source>
        <dbReference type="EMBL" id="QQL44924.1"/>
    </source>
</evidence>
<reference evidence="3 4" key="1">
    <citation type="submission" date="2020-12" db="EMBL/GenBank/DDBJ databases">
        <title>Sulforoseuscoccus oceanibium gen. nov., sp. nov., a representative of the phylum Verrucomicrobia with special cytoplasmic membrane, and proposal of Sulforoseuscoccusaceae fam. nov.</title>
        <authorList>
            <person name="Xi F."/>
        </authorList>
    </citation>
    <scope>NUCLEOTIDE SEQUENCE [LARGE SCALE GENOMIC DNA]</scope>
    <source>
        <strain evidence="3 4">T37</strain>
    </source>
</reference>
<proteinExistence type="predicted"/>
<dbReference type="KEGG" id="soa:G3M56_013815"/>
<keyword evidence="1" id="KW-0472">Membrane</keyword>
<dbReference type="Proteomes" id="UP000475117">
    <property type="component" value="Chromosome"/>
</dbReference>
<evidence type="ECO:0000313" key="4">
    <source>
        <dbReference type="Proteomes" id="UP000475117"/>
    </source>
</evidence>
<gene>
    <name evidence="3" type="ORF">G3M56_013815</name>
</gene>
<dbReference type="Gene3D" id="1.20.1280.290">
    <property type="match status" value="1"/>
</dbReference>
<dbReference type="AlphaFoldDB" id="A0A7T7F1E2"/>
<dbReference type="GO" id="GO:0016020">
    <property type="term" value="C:membrane"/>
    <property type="evidence" value="ECO:0007669"/>
    <property type="project" value="GOC"/>
</dbReference>
<protein>
    <submittedName>
        <fullName evidence="3">Lipid-A-disaccharide synthase N-terminal domain-containing protein</fullName>
    </submittedName>
</protein>
<evidence type="ECO:0000259" key="2">
    <source>
        <dbReference type="SMART" id="SM01259"/>
    </source>
</evidence>
<feature type="domain" description="Lipid A biosynthesis N-terminal" evidence="2">
    <location>
        <begin position="36"/>
        <end position="108"/>
    </location>
</feature>
<dbReference type="Pfam" id="PF07578">
    <property type="entry name" value="LAB_N"/>
    <property type="match status" value="1"/>
</dbReference>
<dbReference type="InterPro" id="IPR011499">
    <property type="entry name" value="Lipid_A_biosynth_N"/>
</dbReference>
<dbReference type="SMART" id="SM01259">
    <property type="entry name" value="LAB_N"/>
    <property type="match status" value="1"/>
</dbReference>
<keyword evidence="4" id="KW-1185">Reference proteome</keyword>
<dbReference type="EMBL" id="CP066776">
    <property type="protein sequence ID" value="QQL44924.1"/>
    <property type="molecule type" value="Genomic_DNA"/>
</dbReference>
<keyword evidence="1" id="KW-1133">Transmembrane helix</keyword>
<feature type="transmembrane region" description="Helical" evidence="1">
    <location>
        <begin position="66"/>
        <end position="84"/>
    </location>
</feature>
<evidence type="ECO:0000256" key="1">
    <source>
        <dbReference type="SAM" id="Phobius"/>
    </source>
</evidence>
<dbReference type="GO" id="GO:0008915">
    <property type="term" value="F:lipid-A-disaccharide synthase activity"/>
    <property type="evidence" value="ECO:0007669"/>
    <property type="project" value="InterPro"/>
</dbReference>